<name>A0A7C3CJC2_9BACT</name>
<comment type="caution">
    <text evidence="1">The sequence shown here is derived from an EMBL/GenBank/DDBJ whole genome shotgun (WGS) entry which is preliminary data.</text>
</comment>
<protein>
    <submittedName>
        <fullName evidence="1">Uncharacterized protein</fullName>
    </submittedName>
</protein>
<gene>
    <name evidence="1" type="ORF">ENJ40_01865</name>
</gene>
<dbReference type="EMBL" id="DRMH01000018">
    <property type="protein sequence ID" value="HFC97191.1"/>
    <property type="molecule type" value="Genomic_DNA"/>
</dbReference>
<proteinExistence type="predicted"/>
<dbReference type="Proteomes" id="UP000886043">
    <property type="component" value="Unassembled WGS sequence"/>
</dbReference>
<dbReference type="AlphaFoldDB" id="A0A7C3CJC2"/>
<evidence type="ECO:0000313" key="1">
    <source>
        <dbReference type="EMBL" id="HFC97191.1"/>
    </source>
</evidence>
<accession>A0A7C3CJC2</accession>
<reference evidence="1" key="1">
    <citation type="journal article" date="2020" name="mSystems">
        <title>Genome- and Community-Level Interaction Insights into Carbon Utilization and Element Cycling Functions of Hydrothermarchaeota in Hydrothermal Sediment.</title>
        <authorList>
            <person name="Zhou Z."/>
            <person name="Liu Y."/>
            <person name="Xu W."/>
            <person name="Pan J."/>
            <person name="Luo Z.H."/>
            <person name="Li M."/>
        </authorList>
    </citation>
    <scope>NUCLEOTIDE SEQUENCE [LARGE SCALE GENOMIC DNA]</scope>
    <source>
        <strain evidence="1">HyVt-483</strain>
    </source>
</reference>
<organism evidence="1">
    <name type="scientific">Thermosulfurimonas dismutans</name>
    <dbReference type="NCBI Taxonomy" id="999894"/>
    <lineage>
        <taxon>Bacteria</taxon>
        <taxon>Pseudomonadati</taxon>
        <taxon>Thermodesulfobacteriota</taxon>
        <taxon>Thermodesulfobacteria</taxon>
        <taxon>Thermodesulfobacteriales</taxon>
        <taxon>Thermodesulfobacteriaceae</taxon>
        <taxon>Thermosulfurimonas</taxon>
    </lineage>
</organism>
<sequence>MRNSLEDLCHKHLIFRRKRGRAYVYFPNEDHILYPLLKRFFGQLDGLYESLYGDLEQRAREHFRENLVGMKVTLSTLYCITPNDSHHLRRFLEECLHQKGLTRLFNVEVVPYPRVKEQRHPPELFTAPGPSYGNPIF</sequence>